<dbReference type="PANTHER" id="PTHR21666">
    <property type="entry name" value="PEPTIDASE-RELATED"/>
    <property type="match status" value="1"/>
</dbReference>
<sequence>MIALRSFRLLPLAAVLLVGAATAQVQVPVETAEDSRKLLAEAQAQGEQARRRAEALEANAASAVAAADKTAQEAAAVAARIQQSEAKIAENEARIRLIDRQRVQLRARLAERQRPVVQLTAALQRLSRRPAAFSLLRPGSLREAVYLRAVLETMLPEVERRTASLRAEIERGRALQRQAQAATAALRAGQGELAQRRKALAALESQQRLASRQASNSADREAERALALAEQARDLSTLARELDKAGTLRSELAALPGPVLRPLQPQSAQVRGDAGAMAEPQVAPPPGYILPLAGRLVAGFGASVPGQPRSRGISIAARGGAQVVTPAAGRVAFAGPFQGYGSIVIIEHPGGWTSLVTGLAALDTSVGRQLVSGSPLGVMGPGRPVLTLELRRQGEPVNPLDFVRSGP</sequence>
<keyword evidence="2" id="KW-0732">Signal</keyword>
<proteinExistence type="predicted"/>
<dbReference type="EMBL" id="BMZD01000001">
    <property type="protein sequence ID" value="GGZ85882.1"/>
    <property type="molecule type" value="Genomic_DNA"/>
</dbReference>
<dbReference type="Gene3D" id="2.70.70.10">
    <property type="entry name" value="Glucose Permease (Domain IIA)"/>
    <property type="match status" value="1"/>
</dbReference>
<dbReference type="AlphaFoldDB" id="A0A918R5C6"/>
<accession>A0A918R5C6</accession>
<dbReference type="Proteomes" id="UP000634139">
    <property type="component" value="Unassembled WGS sequence"/>
</dbReference>
<protein>
    <recommendedName>
        <fullName evidence="3">M23ase beta-sheet core domain-containing protein</fullName>
    </recommendedName>
</protein>
<dbReference type="InterPro" id="IPR011055">
    <property type="entry name" value="Dup_hybrid_motif"/>
</dbReference>
<name>A0A918R5C6_9SPHN</name>
<comment type="caution">
    <text evidence="4">The sequence shown here is derived from an EMBL/GenBank/DDBJ whole genome shotgun (WGS) entry which is preliminary data.</text>
</comment>
<evidence type="ECO:0000256" key="1">
    <source>
        <dbReference type="SAM" id="Coils"/>
    </source>
</evidence>
<dbReference type="InterPro" id="IPR050570">
    <property type="entry name" value="Cell_wall_metabolism_enzyme"/>
</dbReference>
<evidence type="ECO:0000259" key="3">
    <source>
        <dbReference type="Pfam" id="PF01551"/>
    </source>
</evidence>
<reference evidence="4" key="2">
    <citation type="submission" date="2020-09" db="EMBL/GenBank/DDBJ databases">
        <authorList>
            <person name="Sun Q."/>
            <person name="Kim S."/>
        </authorList>
    </citation>
    <scope>NUCLEOTIDE SEQUENCE</scope>
    <source>
        <strain evidence="4">KCTC 32422</strain>
    </source>
</reference>
<organism evidence="4 5">
    <name type="scientific">Novosphingobium arvoryzae</name>
    <dbReference type="NCBI Taxonomy" id="1256514"/>
    <lineage>
        <taxon>Bacteria</taxon>
        <taxon>Pseudomonadati</taxon>
        <taxon>Pseudomonadota</taxon>
        <taxon>Alphaproteobacteria</taxon>
        <taxon>Sphingomonadales</taxon>
        <taxon>Sphingomonadaceae</taxon>
        <taxon>Novosphingobium</taxon>
    </lineage>
</organism>
<dbReference type="Pfam" id="PF01551">
    <property type="entry name" value="Peptidase_M23"/>
    <property type="match status" value="1"/>
</dbReference>
<dbReference type="SUPFAM" id="SSF51261">
    <property type="entry name" value="Duplicated hybrid motif"/>
    <property type="match status" value="1"/>
</dbReference>
<evidence type="ECO:0000313" key="5">
    <source>
        <dbReference type="Proteomes" id="UP000634139"/>
    </source>
</evidence>
<feature type="signal peptide" evidence="2">
    <location>
        <begin position="1"/>
        <end position="23"/>
    </location>
</feature>
<dbReference type="PANTHER" id="PTHR21666:SF270">
    <property type="entry name" value="MUREIN HYDROLASE ACTIVATOR ENVC"/>
    <property type="match status" value="1"/>
</dbReference>
<dbReference type="GO" id="GO:0004222">
    <property type="term" value="F:metalloendopeptidase activity"/>
    <property type="evidence" value="ECO:0007669"/>
    <property type="project" value="TreeGrafter"/>
</dbReference>
<evidence type="ECO:0000256" key="2">
    <source>
        <dbReference type="SAM" id="SignalP"/>
    </source>
</evidence>
<feature type="domain" description="M23ase beta-sheet core" evidence="3">
    <location>
        <begin position="310"/>
        <end position="399"/>
    </location>
</feature>
<reference evidence="4" key="1">
    <citation type="journal article" date="2014" name="Int. J. Syst. Evol. Microbiol.">
        <title>Complete genome sequence of Corynebacterium casei LMG S-19264T (=DSM 44701T), isolated from a smear-ripened cheese.</title>
        <authorList>
            <consortium name="US DOE Joint Genome Institute (JGI-PGF)"/>
            <person name="Walter F."/>
            <person name="Albersmeier A."/>
            <person name="Kalinowski J."/>
            <person name="Ruckert C."/>
        </authorList>
    </citation>
    <scope>NUCLEOTIDE SEQUENCE</scope>
    <source>
        <strain evidence="4">KCTC 32422</strain>
    </source>
</reference>
<gene>
    <name evidence="4" type="ORF">GCM10011617_00390</name>
</gene>
<keyword evidence="1" id="KW-0175">Coiled coil</keyword>
<feature type="chain" id="PRO_5037020656" description="M23ase beta-sheet core domain-containing protein" evidence="2">
    <location>
        <begin position="24"/>
        <end position="407"/>
    </location>
</feature>
<feature type="coiled-coil region" evidence="1">
    <location>
        <begin position="32"/>
        <end position="101"/>
    </location>
</feature>
<dbReference type="RefSeq" id="WP_229822017.1">
    <property type="nucleotide sequence ID" value="NZ_BMZD01000001.1"/>
</dbReference>
<keyword evidence="5" id="KW-1185">Reference proteome</keyword>
<dbReference type="CDD" id="cd12797">
    <property type="entry name" value="M23_peptidase"/>
    <property type="match status" value="1"/>
</dbReference>
<dbReference type="InterPro" id="IPR016047">
    <property type="entry name" value="M23ase_b-sheet_dom"/>
</dbReference>
<evidence type="ECO:0000313" key="4">
    <source>
        <dbReference type="EMBL" id="GGZ85882.1"/>
    </source>
</evidence>